<dbReference type="GO" id="GO:0004803">
    <property type="term" value="F:transposase activity"/>
    <property type="evidence" value="ECO:0007669"/>
    <property type="project" value="InterPro"/>
</dbReference>
<name>A0A846WEE5_9NOCA</name>
<dbReference type="GO" id="GO:0006313">
    <property type="term" value="P:DNA transposition"/>
    <property type="evidence" value="ECO:0007669"/>
    <property type="project" value="InterPro"/>
</dbReference>
<dbReference type="AlphaFoldDB" id="A0A846WEE5"/>
<feature type="region of interest" description="Disordered" evidence="1">
    <location>
        <begin position="33"/>
        <end position="52"/>
    </location>
</feature>
<dbReference type="RefSeq" id="WP_157105179.1">
    <property type="nucleotide sequence ID" value="NZ_JAAXOM010000018.1"/>
</dbReference>
<protein>
    <submittedName>
        <fullName evidence="2">Transposase</fullName>
    </submittedName>
</protein>
<keyword evidence="3" id="KW-1185">Reference proteome</keyword>
<sequence length="52" mass="5613">MDGSPLVPMMYSPQFRESAVALVVDKGRRVADVARDLESPRPRCSGGTPGPR</sequence>
<evidence type="ECO:0000256" key="1">
    <source>
        <dbReference type="SAM" id="MobiDB-lite"/>
    </source>
</evidence>
<organism evidence="2 3">
    <name type="scientific">Nocardia coubleae</name>
    <dbReference type="NCBI Taxonomy" id="356147"/>
    <lineage>
        <taxon>Bacteria</taxon>
        <taxon>Bacillati</taxon>
        <taxon>Actinomycetota</taxon>
        <taxon>Actinomycetes</taxon>
        <taxon>Mycobacteriales</taxon>
        <taxon>Nocardiaceae</taxon>
        <taxon>Nocardia</taxon>
    </lineage>
</organism>
<dbReference type="Proteomes" id="UP000572007">
    <property type="component" value="Unassembled WGS sequence"/>
</dbReference>
<dbReference type="GO" id="GO:0003677">
    <property type="term" value="F:DNA binding"/>
    <property type="evidence" value="ECO:0007669"/>
    <property type="project" value="InterPro"/>
</dbReference>
<evidence type="ECO:0000313" key="3">
    <source>
        <dbReference type="Proteomes" id="UP000572007"/>
    </source>
</evidence>
<dbReference type="EMBL" id="JAAXOM010000018">
    <property type="protein sequence ID" value="NKX91661.1"/>
    <property type="molecule type" value="Genomic_DNA"/>
</dbReference>
<dbReference type="InterPro" id="IPR002514">
    <property type="entry name" value="Transposase_8"/>
</dbReference>
<dbReference type="Pfam" id="PF01527">
    <property type="entry name" value="HTH_Tnp_1"/>
    <property type="match status" value="1"/>
</dbReference>
<gene>
    <name evidence="2" type="ORF">HGA10_30715</name>
</gene>
<proteinExistence type="predicted"/>
<evidence type="ECO:0000313" key="2">
    <source>
        <dbReference type="EMBL" id="NKX91661.1"/>
    </source>
</evidence>
<accession>A0A846WEE5</accession>
<comment type="caution">
    <text evidence="2">The sequence shown here is derived from an EMBL/GenBank/DDBJ whole genome shotgun (WGS) entry which is preliminary data.</text>
</comment>
<reference evidence="2 3" key="1">
    <citation type="submission" date="2020-04" db="EMBL/GenBank/DDBJ databases">
        <title>MicrobeNet Type strains.</title>
        <authorList>
            <person name="Nicholson A.C."/>
        </authorList>
    </citation>
    <scope>NUCLEOTIDE SEQUENCE [LARGE SCALE GENOMIC DNA]</scope>
    <source>
        <strain evidence="2 3">DSM 44960</strain>
    </source>
</reference>